<evidence type="ECO:0000259" key="2">
    <source>
        <dbReference type="Pfam" id="PF17919"/>
    </source>
</evidence>
<dbReference type="Gene3D" id="3.30.70.270">
    <property type="match status" value="1"/>
</dbReference>
<comment type="caution">
    <text evidence="3">The sequence shown here is derived from an EMBL/GenBank/DDBJ whole genome shotgun (WGS) entry which is preliminary data.</text>
</comment>
<sequence>MDAIKNWGVPTTVRELRTFLGTVNFYRPFVQRLSVTAKPLFDLTKKATKFTWTEEADEAFGKIKEIIAQDIVLMFPDPNKAFHLHFDSSDVGTGAVLQQFDQNNRLRPLEFFSQKFAYAYALGSIGNFANSGPYSGYGSLYGQNTQAFGLKDTIGNGRYYNAYAVAPYGGYGGY</sequence>
<dbReference type="InterPro" id="IPR041577">
    <property type="entry name" value="RT_RNaseH_2"/>
</dbReference>
<dbReference type="AlphaFoldDB" id="A0A507CFS9"/>
<dbReference type="GO" id="GO:0003824">
    <property type="term" value="F:catalytic activity"/>
    <property type="evidence" value="ECO:0007669"/>
    <property type="project" value="UniProtKB-KW"/>
</dbReference>
<evidence type="ECO:0000313" key="3">
    <source>
        <dbReference type="EMBL" id="TPX38482.1"/>
    </source>
</evidence>
<dbReference type="PANTHER" id="PTHR37984">
    <property type="entry name" value="PROTEIN CBG26694"/>
    <property type="match status" value="1"/>
</dbReference>
<dbReference type="InterPro" id="IPR043502">
    <property type="entry name" value="DNA/RNA_pol_sf"/>
</dbReference>
<proteinExistence type="predicted"/>
<dbReference type="FunFam" id="3.30.70.270:FF:000026">
    <property type="entry name" value="Transposon Ty3-G Gag-Pol polyprotein"/>
    <property type="match status" value="1"/>
</dbReference>
<evidence type="ECO:0000256" key="1">
    <source>
        <dbReference type="ARBA" id="ARBA00023268"/>
    </source>
</evidence>
<dbReference type="EMBL" id="QEAM01000608">
    <property type="protein sequence ID" value="TPX38482.1"/>
    <property type="molecule type" value="Genomic_DNA"/>
</dbReference>
<feature type="domain" description="Reverse transcriptase/retrotransposon-derived protein RNase H-like" evidence="2">
    <location>
        <begin position="52"/>
        <end position="118"/>
    </location>
</feature>
<dbReference type="InterPro" id="IPR043128">
    <property type="entry name" value="Rev_trsase/Diguanyl_cyclase"/>
</dbReference>
<accession>A0A507CFS9</accession>
<dbReference type="Pfam" id="PF17919">
    <property type="entry name" value="RT_RNaseH_2"/>
    <property type="match status" value="1"/>
</dbReference>
<protein>
    <recommendedName>
        <fullName evidence="2">Reverse transcriptase/retrotransposon-derived protein RNase H-like domain-containing protein</fullName>
    </recommendedName>
</protein>
<gene>
    <name evidence="3" type="ORF">SeLEV6574_g07767</name>
</gene>
<dbReference type="InterPro" id="IPR050951">
    <property type="entry name" value="Retrovirus_Pol_polyprotein"/>
</dbReference>
<dbReference type="Proteomes" id="UP000320475">
    <property type="component" value="Unassembled WGS sequence"/>
</dbReference>
<organism evidence="3 4">
    <name type="scientific">Synchytrium endobioticum</name>
    <dbReference type="NCBI Taxonomy" id="286115"/>
    <lineage>
        <taxon>Eukaryota</taxon>
        <taxon>Fungi</taxon>
        <taxon>Fungi incertae sedis</taxon>
        <taxon>Chytridiomycota</taxon>
        <taxon>Chytridiomycota incertae sedis</taxon>
        <taxon>Chytridiomycetes</taxon>
        <taxon>Synchytriales</taxon>
        <taxon>Synchytriaceae</taxon>
        <taxon>Synchytrium</taxon>
    </lineage>
</organism>
<reference evidence="3 4" key="1">
    <citation type="journal article" date="2019" name="Sci. Rep.">
        <title>Comparative genomics of chytrid fungi reveal insights into the obligate biotrophic and pathogenic lifestyle of Synchytrium endobioticum.</title>
        <authorList>
            <person name="van de Vossenberg B.T.L.H."/>
            <person name="Warris S."/>
            <person name="Nguyen H.D.T."/>
            <person name="van Gent-Pelzer M.P.E."/>
            <person name="Joly D.L."/>
            <person name="van de Geest H.C."/>
            <person name="Bonants P.J.M."/>
            <person name="Smith D.S."/>
            <person name="Levesque C.A."/>
            <person name="van der Lee T.A.J."/>
        </authorList>
    </citation>
    <scope>NUCLEOTIDE SEQUENCE [LARGE SCALE GENOMIC DNA]</scope>
    <source>
        <strain evidence="3 4">LEV6574</strain>
    </source>
</reference>
<dbReference type="PANTHER" id="PTHR37984:SF5">
    <property type="entry name" value="PROTEIN NYNRIN-LIKE"/>
    <property type="match status" value="1"/>
</dbReference>
<name>A0A507CFS9_9FUNG</name>
<keyword evidence="1" id="KW-0511">Multifunctional enzyme</keyword>
<dbReference type="SUPFAM" id="SSF56672">
    <property type="entry name" value="DNA/RNA polymerases"/>
    <property type="match status" value="1"/>
</dbReference>
<evidence type="ECO:0000313" key="4">
    <source>
        <dbReference type="Proteomes" id="UP000320475"/>
    </source>
</evidence>
<dbReference type="OrthoDB" id="5550292at2759"/>